<gene>
    <name evidence="7" type="ORF">POM88_038919</name>
</gene>
<feature type="domain" description="BHLH" evidence="6">
    <location>
        <begin position="132"/>
        <end position="182"/>
    </location>
</feature>
<feature type="region of interest" description="Disordered" evidence="5">
    <location>
        <begin position="32"/>
        <end position="120"/>
    </location>
</feature>
<keyword evidence="2" id="KW-0805">Transcription regulation</keyword>
<keyword evidence="3" id="KW-0804">Transcription</keyword>
<dbReference type="CDD" id="cd18919">
    <property type="entry name" value="bHLH_AtBPE_like"/>
    <property type="match status" value="1"/>
</dbReference>
<dbReference type="GO" id="GO:0003700">
    <property type="term" value="F:DNA-binding transcription factor activity"/>
    <property type="evidence" value="ECO:0007669"/>
    <property type="project" value="TreeGrafter"/>
</dbReference>
<comment type="caution">
    <text evidence="7">The sequence shown here is derived from an EMBL/GenBank/DDBJ whole genome shotgun (WGS) entry which is preliminary data.</text>
</comment>
<dbReference type="SMART" id="SM00353">
    <property type="entry name" value="HLH"/>
    <property type="match status" value="1"/>
</dbReference>
<dbReference type="SUPFAM" id="SSF47459">
    <property type="entry name" value="HLH, helix-loop-helix DNA-binding domain"/>
    <property type="match status" value="1"/>
</dbReference>
<proteinExistence type="predicted"/>
<dbReference type="PANTHER" id="PTHR12565:SF321">
    <property type="entry name" value="TRANSCRIPTION FACTOR BHLH089"/>
    <property type="match status" value="1"/>
</dbReference>
<feature type="compositionally biased region" description="Basic and acidic residues" evidence="5">
    <location>
        <begin position="77"/>
        <end position="87"/>
    </location>
</feature>
<dbReference type="EMBL" id="JAUIZM010000009">
    <property type="protein sequence ID" value="KAK1363358.1"/>
    <property type="molecule type" value="Genomic_DNA"/>
</dbReference>
<reference evidence="7" key="2">
    <citation type="submission" date="2023-05" db="EMBL/GenBank/DDBJ databases">
        <authorList>
            <person name="Schelkunov M.I."/>
        </authorList>
    </citation>
    <scope>NUCLEOTIDE SEQUENCE</scope>
    <source>
        <strain evidence="7">Hsosn_3</strain>
        <tissue evidence="7">Leaf</tissue>
    </source>
</reference>
<evidence type="ECO:0000256" key="3">
    <source>
        <dbReference type="ARBA" id="ARBA00023163"/>
    </source>
</evidence>
<evidence type="ECO:0000313" key="8">
    <source>
        <dbReference type="Proteomes" id="UP001237642"/>
    </source>
</evidence>
<evidence type="ECO:0000256" key="5">
    <source>
        <dbReference type="SAM" id="MobiDB-lite"/>
    </source>
</evidence>
<evidence type="ECO:0000313" key="7">
    <source>
        <dbReference type="EMBL" id="KAK1363358.1"/>
    </source>
</evidence>
<dbReference type="Proteomes" id="UP001237642">
    <property type="component" value="Unassembled WGS sequence"/>
</dbReference>
<dbReference type="PANTHER" id="PTHR12565">
    <property type="entry name" value="STEROL REGULATORY ELEMENT-BINDING PROTEIN"/>
    <property type="match status" value="1"/>
</dbReference>
<evidence type="ECO:0000256" key="1">
    <source>
        <dbReference type="ARBA" id="ARBA00004123"/>
    </source>
</evidence>
<organism evidence="7 8">
    <name type="scientific">Heracleum sosnowskyi</name>
    <dbReference type="NCBI Taxonomy" id="360622"/>
    <lineage>
        <taxon>Eukaryota</taxon>
        <taxon>Viridiplantae</taxon>
        <taxon>Streptophyta</taxon>
        <taxon>Embryophyta</taxon>
        <taxon>Tracheophyta</taxon>
        <taxon>Spermatophyta</taxon>
        <taxon>Magnoliopsida</taxon>
        <taxon>eudicotyledons</taxon>
        <taxon>Gunneridae</taxon>
        <taxon>Pentapetalae</taxon>
        <taxon>asterids</taxon>
        <taxon>campanulids</taxon>
        <taxon>Apiales</taxon>
        <taxon>Apiaceae</taxon>
        <taxon>Apioideae</taxon>
        <taxon>apioid superclade</taxon>
        <taxon>Tordylieae</taxon>
        <taxon>Tordyliinae</taxon>
        <taxon>Heracleum</taxon>
    </lineage>
</organism>
<dbReference type="AlphaFoldDB" id="A0AAD8HBU3"/>
<feature type="region of interest" description="Disordered" evidence="5">
    <location>
        <begin position="283"/>
        <end position="307"/>
    </location>
</feature>
<dbReference type="PROSITE" id="PS50888">
    <property type="entry name" value="BHLH"/>
    <property type="match status" value="1"/>
</dbReference>
<comment type="subcellular location">
    <subcellularLocation>
        <location evidence="1">Nucleus</location>
    </subcellularLocation>
</comment>
<evidence type="ECO:0000259" key="6">
    <source>
        <dbReference type="PROSITE" id="PS50888"/>
    </source>
</evidence>
<feature type="compositionally biased region" description="Low complexity" evidence="5">
    <location>
        <begin position="32"/>
        <end position="56"/>
    </location>
</feature>
<sequence>MDNNVTTIVNESCFSAPNPSSYTLSEIWPSCPSSSPLPNPNINNPTQLAADATTTSNDDDHSSLTHHHHSRGRNKRPKDNNEKDSSSKRLKVLGSEQENSGTKTQVEASSGSGTKPTEPVKDYIHVRARRGQATDSHSLAERARREKISERMKILQDLVPGCNKVIGKALVLDEIINYIQSLQHQVEFLSMKLEAVNSTMEPTIEGFPLKNIGTPTLDATGLIYASQTPREYAHGSQRDWLHMQVKLADASIIKLPRLNPYAVSACTASHNLFRKKVLSINKSSSSSSSSSSGGGGGSSSNVNIYNK</sequence>
<feature type="compositionally biased region" description="Basic residues" evidence="5">
    <location>
        <begin position="64"/>
        <end position="76"/>
    </location>
</feature>
<dbReference type="InterPro" id="IPR024097">
    <property type="entry name" value="bHLH_ZIP_TF"/>
</dbReference>
<dbReference type="GO" id="GO:0046983">
    <property type="term" value="F:protein dimerization activity"/>
    <property type="evidence" value="ECO:0007669"/>
    <property type="project" value="InterPro"/>
</dbReference>
<dbReference type="FunFam" id="4.10.280.10:FF:000002">
    <property type="entry name" value="Basic helix-loop-helix transcription factor"/>
    <property type="match status" value="1"/>
</dbReference>
<dbReference type="InterPro" id="IPR011598">
    <property type="entry name" value="bHLH_dom"/>
</dbReference>
<accession>A0AAD8HBU3</accession>
<evidence type="ECO:0000256" key="4">
    <source>
        <dbReference type="ARBA" id="ARBA00023242"/>
    </source>
</evidence>
<keyword evidence="4" id="KW-0539">Nucleus</keyword>
<feature type="compositionally biased region" description="Polar residues" evidence="5">
    <location>
        <begin position="96"/>
        <end position="115"/>
    </location>
</feature>
<keyword evidence="8" id="KW-1185">Reference proteome</keyword>
<evidence type="ECO:0000256" key="2">
    <source>
        <dbReference type="ARBA" id="ARBA00023015"/>
    </source>
</evidence>
<protein>
    <submittedName>
        <fullName evidence="7">Transcription factor bHLH79</fullName>
    </submittedName>
</protein>
<dbReference type="GO" id="GO:0005634">
    <property type="term" value="C:nucleus"/>
    <property type="evidence" value="ECO:0007669"/>
    <property type="project" value="UniProtKB-SubCell"/>
</dbReference>
<dbReference type="Pfam" id="PF00010">
    <property type="entry name" value="HLH"/>
    <property type="match status" value="1"/>
</dbReference>
<dbReference type="Gene3D" id="4.10.280.10">
    <property type="entry name" value="Helix-loop-helix DNA-binding domain"/>
    <property type="match status" value="1"/>
</dbReference>
<reference evidence="7" key="1">
    <citation type="submission" date="2023-02" db="EMBL/GenBank/DDBJ databases">
        <title>Genome of toxic invasive species Heracleum sosnowskyi carries increased number of genes despite the absence of recent whole-genome duplications.</title>
        <authorList>
            <person name="Schelkunov M."/>
            <person name="Shtratnikova V."/>
            <person name="Makarenko M."/>
            <person name="Klepikova A."/>
            <person name="Omelchenko D."/>
            <person name="Novikova G."/>
            <person name="Obukhova E."/>
            <person name="Bogdanov V."/>
            <person name="Penin A."/>
            <person name="Logacheva M."/>
        </authorList>
    </citation>
    <scope>NUCLEOTIDE SEQUENCE</scope>
    <source>
        <strain evidence="7">Hsosn_3</strain>
        <tissue evidence="7">Leaf</tissue>
    </source>
</reference>
<dbReference type="InterPro" id="IPR036638">
    <property type="entry name" value="HLH_DNA-bd_sf"/>
</dbReference>
<name>A0AAD8HBU3_9APIA</name>